<dbReference type="InterPro" id="IPR037135">
    <property type="entry name" value="DUF1653-like_dom_sf"/>
</dbReference>
<protein>
    <recommendedName>
        <fullName evidence="1">DUF1653 domain-containing protein</fullName>
    </recommendedName>
</protein>
<sequence length="82" mass="9889">MHKLELGRYKHFKGGEYEVMGIAKHSETLEDFVIYKPLYNHKGLWIRPLSMFLETIIFDGKKVERFQKIKQKILIRPKLKKK</sequence>
<evidence type="ECO:0000313" key="2">
    <source>
        <dbReference type="EMBL" id="OIO29216.1"/>
    </source>
</evidence>
<evidence type="ECO:0000259" key="1">
    <source>
        <dbReference type="Pfam" id="PF07866"/>
    </source>
</evidence>
<name>A0A1J4UZV5_9BACT</name>
<gene>
    <name evidence="2" type="ORF">AUJ22_01815</name>
</gene>
<organism evidence="2 3">
    <name type="scientific">Candidatus Nomurabacteria bacterium CG1_02_31_12</name>
    <dbReference type="NCBI Taxonomy" id="1805280"/>
    <lineage>
        <taxon>Bacteria</taxon>
        <taxon>Candidatus Nomuraibacteriota</taxon>
    </lineage>
</organism>
<dbReference type="Pfam" id="PF07866">
    <property type="entry name" value="DUF1653"/>
    <property type="match status" value="1"/>
</dbReference>
<feature type="domain" description="DUF1653" evidence="1">
    <location>
        <begin position="7"/>
        <end position="68"/>
    </location>
</feature>
<dbReference type="AlphaFoldDB" id="A0A1J4UZV5"/>
<reference evidence="2 3" key="1">
    <citation type="journal article" date="2016" name="Environ. Microbiol.">
        <title>Genomic resolution of a cold subsurface aquifer community provides metabolic insights for novel microbes adapted to high CO concentrations.</title>
        <authorList>
            <person name="Probst A.J."/>
            <person name="Castelle C.J."/>
            <person name="Singh A."/>
            <person name="Brown C.T."/>
            <person name="Anantharaman K."/>
            <person name="Sharon I."/>
            <person name="Hug L.A."/>
            <person name="Burstein D."/>
            <person name="Emerson J.B."/>
            <person name="Thomas B.C."/>
            <person name="Banfield J.F."/>
        </authorList>
    </citation>
    <scope>NUCLEOTIDE SEQUENCE [LARGE SCALE GENOMIC DNA]</scope>
    <source>
        <strain evidence="2">CG1_02_31_12</strain>
    </source>
</reference>
<dbReference type="EMBL" id="MNVM01000030">
    <property type="protein sequence ID" value="OIO29216.1"/>
    <property type="molecule type" value="Genomic_DNA"/>
</dbReference>
<dbReference type="Proteomes" id="UP000185769">
    <property type="component" value="Unassembled WGS sequence"/>
</dbReference>
<accession>A0A1J4UZV5</accession>
<dbReference type="InterPro" id="IPR023387">
    <property type="entry name" value="DUF1653-like_dom"/>
</dbReference>
<dbReference type="STRING" id="1805280.AUJ22_01815"/>
<dbReference type="Gene3D" id="2.30.30.320">
    <property type="entry name" value="DUF1653-like domain"/>
    <property type="match status" value="1"/>
</dbReference>
<comment type="caution">
    <text evidence="2">The sequence shown here is derived from an EMBL/GenBank/DDBJ whole genome shotgun (WGS) entry which is preliminary data.</text>
</comment>
<evidence type="ECO:0000313" key="3">
    <source>
        <dbReference type="Proteomes" id="UP000185769"/>
    </source>
</evidence>
<proteinExistence type="predicted"/>